<dbReference type="GO" id="GO:0003677">
    <property type="term" value="F:DNA binding"/>
    <property type="evidence" value="ECO:0007669"/>
    <property type="project" value="UniProtKB-KW"/>
</dbReference>
<dbReference type="AlphaFoldDB" id="A0A9D2DVU1"/>
<feature type="domain" description="RNA polymerase sigma-70 region 2" evidence="6">
    <location>
        <begin position="29"/>
        <end position="93"/>
    </location>
</feature>
<dbReference type="PANTHER" id="PTHR43133:SF8">
    <property type="entry name" value="RNA POLYMERASE SIGMA FACTOR HI_1459-RELATED"/>
    <property type="match status" value="1"/>
</dbReference>
<keyword evidence="4" id="KW-0238">DNA-binding</keyword>
<evidence type="ECO:0000313" key="8">
    <source>
        <dbReference type="EMBL" id="HIZ24207.1"/>
    </source>
</evidence>
<evidence type="ECO:0000259" key="7">
    <source>
        <dbReference type="Pfam" id="PF08281"/>
    </source>
</evidence>
<evidence type="ECO:0000256" key="4">
    <source>
        <dbReference type="ARBA" id="ARBA00023125"/>
    </source>
</evidence>
<evidence type="ECO:0000313" key="9">
    <source>
        <dbReference type="Proteomes" id="UP000824044"/>
    </source>
</evidence>
<feature type="domain" description="RNA polymerase sigma factor 70 region 4 type 2" evidence="7">
    <location>
        <begin position="126"/>
        <end position="172"/>
    </location>
</feature>
<comment type="caution">
    <text evidence="8">The sequence shown here is derived from an EMBL/GenBank/DDBJ whole genome shotgun (WGS) entry which is preliminary data.</text>
</comment>
<evidence type="ECO:0000256" key="1">
    <source>
        <dbReference type="ARBA" id="ARBA00010641"/>
    </source>
</evidence>
<dbReference type="GO" id="GO:0006352">
    <property type="term" value="P:DNA-templated transcription initiation"/>
    <property type="evidence" value="ECO:0007669"/>
    <property type="project" value="InterPro"/>
</dbReference>
<sequence length="185" mass="21272">MAETTDRSAVLYAAFLGGDKGALEQLVILHGDALTRFAYCIVRNDAAAEDVMADTFATLIVRRKKFREGAKFRTWLYTVARNRAIDYVRKYGRQRTLSGPENVLVGMNGEDALLTRQRSETLYISLQKLPEQYKEVLYLNYFDGFSVKEICHILKKNEKQVYNLLSRARSTLKEILVKEGYNENE</sequence>
<dbReference type="InterPro" id="IPR014284">
    <property type="entry name" value="RNA_pol_sigma-70_dom"/>
</dbReference>
<dbReference type="EMBL" id="DXBS01000041">
    <property type="protein sequence ID" value="HIZ24207.1"/>
    <property type="molecule type" value="Genomic_DNA"/>
</dbReference>
<dbReference type="InterPro" id="IPR007627">
    <property type="entry name" value="RNA_pol_sigma70_r2"/>
</dbReference>
<dbReference type="SUPFAM" id="SSF88946">
    <property type="entry name" value="Sigma2 domain of RNA polymerase sigma factors"/>
    <property type="match status" value="1"/>
</dbReference>
<accession>A0A9D2DVU1</accession>
<dbReference type="SUPFAM" id="SSF88659">
    <property type="entry name" value="Sigma3 and sigma4 domains of RNA polymerase sigma factors"/>
    <property type="match status" value="1"/>
</dbReference>
<dbReference type="CDD" id="cd06171">
    <property type="entry name" value="Sigma70_r4"/>
    <property type="match status" value="1"/>
</dbReference>
<keyword evidence="5" id="KW-0804">Transcription</keyword>
<dbReference type="PANTHER" id="PTHR43133">
    <property type="entry name" value="RNA POLYMERASE ECF-TYPE SIGMA FACTO"/>
    <property type="match status" value="1"/>
</dbReference>
<dbReference type="Proteomes" id="UP000824044">
    <property type="component" value="Unassembled WGS sequence"/>
</dbReference>
<protein>
    <submittedName>
        <fullName evidence="8">Sigma-70 family RNA polymerase sigma factor</fullName>
    </submittedName>
</protein>
<comment type="similarity">
    <text evidence="1">Belongs to the sigma-70 factor family. ECF subfamily.</text>
</comment>
<dbReference type="InterPro" id="IPR039425">
    <property type="entry name" value="RNA_pol_sigma-70-like"/>
</dbReference>
<dbReference type="Pfam" id="PF04542">
    <property type="entry name" value="Sigma70_r2"/>
    <property type="match status" value="1"/>
</dbReference>
<gene>
    <name evidence="8" type="ORF">H9812_01865</name>
</gene>
<dbReference type="NCBIfam" id="TIGR02937">
    <property type="entry name" value="sigma70-ECF"/>
    <property type="match status" value="1"/>
</dbReference>
<dbReference type="InterPro" id="IPR013325">
    <property type="entry name" value="RNA_pol_sigma_r2"/>
</dbReference>
<dbReference type="Pfam" id="PF08281">
    <property type="entry name" value="Sigma70_r4_2"/>
    <property type="match status" value="1"/>
</dbReference>
<dbReference type="InterPro" id="IPR013249">
    <property type="entry name" value="RNA_pol_sigma70_r4_t2"/>
</dbReference>
<keyword evidence="2" id="KW-0805">Transcription regulation</keyword>
<reference evidence="8" key="1">
    <citation type="journal article" date="2021" name="PeerJ">
        <title>Extensive microbial diversity within the chicken gut microbiome revealed by metagenomics and culture.</title>
        <authorList>
            <person name="Gilroy R."/>
            <person name="Ravi A."/>
            <person name="Getino M."/>
            <person name="Pursley I."/>
            <person name="Horton D.L."/>
            <person name="Alikhan N.F."/>
            <person name="Baker D."/>
            <person name="Gharbi K."/>
            <person name="Hall N."/>
            <person name="Watson M."/>
            <person name="Adriaenssens E.M."/>
            <person name="Foster-Nyarko E."/>
            <person name="Jarju S."/>
            <person name="Secka A."/>
            <person name="Antonio M."/>
            <person name="Oren A."/>
            <person name="Chaudhuri R.R."/>
            <person name="La Ragione R."/>
            <person name="Hildebrand F."/>
            <person name="Pallen M.J."/>
        </authorList>
    </citation>
    <scope>NUCLEOTIDE SEQUENCE</scope>
    <source>
        <strain evidence="8">CHK33-5263</strain>
    </source>
</reference>
<name>A0A9D2DVU1_9FIRM</name>
<dbReference type="GO" id="GO:0016987">
    <property type="term" value="F:sigma factor activity"/>
    <property type="evidence" value="ECO:0007669"/>
    <property type="project" value="UniProtKB-KW"/>
</dbReference>
<dbReference type="Gene3D" id="1.10.10.10">
    <property type="entry name" value="Winged helix-like DNA-binding domain superfamily/Winged helix DNA-binding domain"/>
    <property type="match status" value="1"/>
</dbReference>
<dbReference type="Gene3D" id="1.10.1740.10">
    <property type="match status" value="1"/>
</dbReference>
<keyword evidence="3" id="KW-0731">Sigma factor</keyword>
<reference evidence="8" key="2">
    <citation type="submission" date="2021-04" db="EMBL/GenBank/DDBJ databases">
        <authorList>
            <person name="Gilroy R."/>
        </authorList>
    </citation>
    <scope>NUCLEOTIDE SEQUENCE</scope>
    <source>
        <strain evidence="8">CHK33-5263</strain>
    </source>
</reference>
<evidence type="ECO:0000256" key="5">
    <source>
        <dbReference type="ARBA" id="ARBA00023163"/>
    </source>
</evidence>
<organism evidence="8 9">
    <name type="scientific">Candidatus Gallimonas intestinigallinarum</name>
    <dbReference type="NCBI Taxonomy" id="2838604"/>
    <lineage>
        <taxon>Bacteria</taxon>
        <taxon>Bacillati</taxon>
        <taxon>Bacillota</taxon>
        <taxon>Clostridia</taxon>
        <taxon>Candidatus Gallimonas</taxon>
    </lineage>
</organism>
<evidence type="ECO:0000256" key="3">
    <source>
        <dbReference type="ARBA" id="ARBA00023082"/>
    </source>
</evidence>
<proteinExistence type="inferred from homology"/>
<evidence type="ECO:0000259" key="6">
    <source>
        <dbReference type="Pfam" id="PF04542"/>
    </source>
</evidence>
<evidence type="ECO:0000256" key="2">
    <source>
        <dbReference type="ARBA" id="ARBA00023015"/>
    </source>
</evidence>
<dbReference type="InterPro" id="IPR013324">
    <property type="entry name" value="RNA_pol_sigma_r3/r4-like"/>
</dbReference>
<dbReference type="InterPro" id="IPR036388">
    <property type="entry name" value="WH-like_DNA-bd_sf"/>
</dbReference>